<evidence type="ECO:0000259" key="1">
    <source>
        <dbReference type="Pfam" id="PF24847"/>
    </source>
</evidence>
<evidence type="ECO:0000313" key="3">
    <source>
        <dbReference type="Proteomes" id="UP000283530"/>
    </source>
</evidence>
<dbReference type="AlphaFoldDB" id="A0A443PMP5"/>
<comment type="caution">
    <text evidence="2">The sequence shown here is derived from an EMBL/GenBank/DDBJ whole genome shotgun (WGS) entry which is preliminary data.</text>
</comment>
<keyword evidence="3" id="KW-1185">Reference proteome</keyword>
<dbReference type="PANTHER" id="PTHR33513:SF45">
    <property type="entry name" value="CYTOPLASMIC TRNA 2-THIOLATION PROTEIN"/>
    <property type="match status" value="1"/>
</dbReference>
<organism evidence="2 3">
    <name type="scientific">Cinnamomum micranthum f. kanehirae</name>
    <dbReference type="NCBI Taxonomy" id="337451"/>
    <lineage>
        <taxon>Eukaryota</taxon>
        <taxon>Viridiplantae</taxon>
        <taxon>Streptophyta</taxon>
        <taxon>Embryophyta</taxon>
        <taxon>Tracheophyta</taxon>
        <taxon>Spermatophyta</taxon>
        <taxon>Magnoliopsida</taxon>
        <taxon>Magnoliidae</taxon>
        <taxon>Laurales</taxon>
        <taxon>Lauraceae</taxon>
        <taxon>Cinnamomum</taxon>
    </lineage>
</organism>
<gene>
    <name evidence="2" type="ORF">CKAN_02120400</name>
</gene>
<dbReference type="PANTHER" id="PTHR33513">
    <property type="entry name" value="OS06G0523300 PROTEIN"/>
    <property type="match status" value="1"/>
</dbReference>
<reference evidence="2 3" key="1">
    <citation type="journal article" date="2019" name="Nat. Plants">
        <title>Stout camphor tree genome fills gaps in understanding of flowering plant genome evolution.</title>
        <authorList>
            <person name="Chaw S.M."/>
            <person name="Liu Y.C."/>
            <person name="Wu Y.W."/>
            <person name="Wang H.Y."/>
            <person name="Lin C.I."/>
            <person name="Wu C.S."/>
            <person name="Ke H.M."/>
            <person name="Chang L.Y."/>
            <person name="Hsu C.Y."/>
            <person name="Yang H.T."/>
            <person name="Sudianto E."/>
            <person name="Hsu M.H."/>
            <person name="Wu K.P."/>
            <person name="Wang L.N."/>
            <person name="Leebens-Mack J.H."/>
            <person name="Tsai I.J."/>
        </authorList>
    </citation>
    <scope>NUCLEOTIDE SEQUENCE [LARGE SCALE GENOMIC DNA]</scope>
    <source>
        <strain evidence="3">cv. Chaw 1501</strain>
        <tissue evidence="2">Young leaves</tissue>
    </source>
</reference>
<dbReference type="Proteomes" id="UP000283530">
    <property type="component" value="Unassembled WGS sequence"/>
</dbReference>
<dbReference type="InterPro" id="IPR056139">
    <property type="entry name" value="DUF7722"/>
</dbReference>
<protein>
    <submittedName>
        <fullName evidence="2">Cytoplasmic tRNA 2-thiolation protein 1</fullName>
    </submittedName>
</protein>
<sequence length="86" mass="9944">MKQNNSKSSFFQMPLHYPRYTKEDYESMPEWQLDRLLAQYGLPNMGDLPRKREFAMGTFLWPDVVAKIAKSSLESADASKKTMAGH</sequence>
<proteinExistence type="predicted"/>
<dbReference type="EMBL" id="QPKB01000009">
    <property type="protein sequence ID" value="RWR92015.1"/>
    <property type="molecule type" value="Genomic_DNA"/>
</dbReference>
<evidence type="ECO:0000313" key="2">
    <source>
        <dbReference type="EMBL" id="RWR92015.1"/>
    </source>
</evidence>
<dbReference type="OrthoDB" id="1932905at2759"/>
<dbReference type="Pfam" id="PF24847">
    <property type="entry name" value="DUF7722"/>
    <property type="match status" value="1"/>
</dbReference>
<feature type="domain" description="DUF7722" evidence="1">
    <location>
        <begin position="17"/>
        <end position="62"/>
    </location>
</feature>
<name>A0A443PMP5_9MAGN</name>
<accession>A0A443PMP5</accession>